<proteinExistence type="predicted"/>
<reference evidence="3" key="1">
    <citation type="journal article" date="2019" name="Int. J. Syst. Evol. Microbiol.">
        <title>The Global Catalogue of Microorganisms (GCM) 10K type strain sequencing project: providing services to taxonomists for standard genome sequencing and annotation.</title>
        <authorList>
            <consortium name="The Broad Institute Genomics Platform"/>
            <consortium name="The Broad Institute Genome Sequencing Center for Infectious Disease"/>
            <person name="Wu L."/>
            <person name="Ma J."/>
        </authorList>
    </citation>
    <scope>NUCLEOTIDE SEQUENCE [LARGE SCALE GENOMIC DNA]</scope>
    <source>
        <strain evidence="3">KCTC 19466</strain>
    </source>
</reference>
<feature type="transmembrane region" description="Helical" evidence="1">
    <location>
        <begin position="94"/>
        <end position="115"/>
    </location>
</feature>
<evidence type="ECO:0008006" key="4">
    <source>
        <dbReference type="Google" id="ProtNLM"/>
    </source>
</evidence>
<evidence type="ECO:0000256" key="1">
    <source>
        <dbReference type="SAM" id="Phobius"/>
    </source>
</evidence>
<sequence>MFRHDIMGDVAAVGAARDPMRGPGPASARDVERRYESMSDYPPPGVAPAERKHVAFDYDQQILESVSVRRDRLLKSLLFGAERTRRTYSDGARLLLIGIVIAAVVCAGCIGYSFVVDLFAAQQDRTGLALPAPGVVPGARA</sequence>
<gene>
    <name evidence="2" type="ORF">GCM10008096_17120</name>
</gene>
<name>A0ABQ3GJA8_9MICC</name>
<protein>
    <recommendedName>
        <fullName evidence="4">DUF3333 domain-containing protein</fullName>
    </recommendedName>
</protein>
<dbReference type="Proteomes" id="UP000642819">
    <property type="component" value="Unassembled WGS sequence"/>
</dbReference>
<evidence type="ECO:0000313" key="3">
    <source>
        <dbReference type="Proteomes" id="UP000642819"/>
    </source>
</evidence>
<dbReference type="EMBL" id="BMXK01000006">
    <property type="protein sequence ID" value="GHD06770.1"/>
    <property type="molecule type" value="Genomic_DNA"/>
</dbReference>
<organism evidence="2 3">
    <name type="scientific">Zhihengliuella salsuginis</name>
    <dbReference type="NCBI Taxonomy" id="578222"/>
    <lineage>
        <taxon>Bacteria</taxon>
        <taxon>Bacillati</taxon>
        <taxon>Actinomycetota</taxon>
        <taxon>Actinomycetes</taxon>
        <taxon>Micrococcales</taxon>
        <taxon>Micrococcaceae</taxon>
        <taxon>Zhihengliuella</taxon>
    </lineage>
</organism>
<accession>A0ABQ3GJA8</accession>
<keyword evidence="1" id="KW-0472">Membrane</keyword>
<keyword evidence="1" id="KW-0812">Transmembrane</keyword>
<keyword evidence="3" id="KW-1185">Reference proteome</keyword>
<comment type="caution">
    <text evidence="2">The sequence shown here is derived from an EMBL/GenBank/DDBJ whole genome shotgun (WGS) entry which is preliminary data.</text>
</comment>
<keyword evidence="1" id="KW-1133">Transmembrane helix</keyword>
<evidence type="ECO:0000313" key="2">
    <source>
        <dbReference type="EMBL" id="GHD06770.1"/>
    </source>
</evidence>